<comment type="similarity">
    <text evidence="8">Belongs to the REI1 family.</text>
</comment>
<feature type="region of interest" description="Disordered" evidence="9">
    <location>
        <begin position="109"/>
        <end position="143"/>
    </location>
</feature>
<keyword evidence="3" id="KW-0690">Ribosome biogenesis</keyword>
<keyword evidence="12" id="KW-1185">Reference proteome</keyword>
<evidence type="ECO:0000256" key="3">
    <source>
        <dbReference type="ARBA" id="ARBA00022517"/>
    </source>
</evidence>
<dbReference type="GO" id="GO:0008270">
    <property type="term" value="F:zinc ion binding"/>
    <property type="evidence" value="ECO:0007669"/>
    <property type="project" value="UniProtKB-KW"/>
</dbReference>
<dbReference type="SMART" id="SM00451">
    <property type="entry name" value="ZnF_U1"/>
    <property type="match status" value="2"/>
</dbReference>
<dbReference type="GO" id="GO:0003676">
    <property type="term" value="F:nucleic acid binding"/>
    <property type="evidence" value="ECO:0007669"/>
    <property type="project" value="InterPro"/>
</dbReference>
<dbReference type="InterPro" id="IPR040025">
    <property type="entry name" value="Znf622/Rei1/Reh1"/>
</dbReference>
<keyword evidence="2" id="KW-0963">Cytoplasm</keyword>
<keyword evidence="7" id="KW-0862">Zinc</keyword>
<dbReference type="GO" id="GO:0005737">
    <property type="term" value="C:cytoplasm"/>
    <property type="evidence" value="ECO:0007669"/>
    <property type="project" value="UniProtKB-SubCell"/>
</dbReference>
<reference evidence="11" key="1">
    <citation type="submission" date="2016-04" db="EMBL/GenBank/DDBJ databases">
        <authorList>
            <person name="Evans L.H."/>
            <person name="Alamgir A."/>
            <person name="Owens N."/>
            <person name="Weber N.D."/>
            <person name="Virtaneva K."/>
            <person name="Barbian K."/>
            <person name="Babar A."/>
            <person name="Rosenke K."/>
        </authorList>
    </citation>
    <scope>NUCLEOTIDE SEQUENCE [LARGE SCALE GENOMIC DNA]</scope>
    <source>
        <strain evidence="11">CBS 101.48</strain>
    </source>
</reference>
<name>A0A168L548_ABSGL</name>
<evidence type="ECO:0000259" key="10">
    <source>
        <dbReference type="PROSITE" id="PS00028"/>
    </source>
</evidence>
<evidence type="ECO:0000256" key="1">
    <source>
        <dbReference type="ARBA" id="ARBA00004496"/>
    </source>
</evidence>
<dbReference type="Pfam" id="PF12171">
    <property type="entry name" value="zf-C2H2_jaz"/>
    <property type="match status" value="1"/>
</dbReference>
<comment type="subcellular location">
    <subcellularLocation>
        <location evidence="1">Cytoplasm</location>
    </subcellularLocation>
</comment>
<accession>A0A168L548</accession>
<evidence type="ECO:0000313" key="11">
    <source>
        <dbReference type="EMBL" id="SAL96086.1"/>
    </source>
</evidence>
<evidence type="ECO:0000256" key="7">
    <source>
        <dbReference type="ARBA" id="ARBA00022833"/>
    </source>
</evidence>
<dbReference type="GO" id="GO:0030687">
    <property type="term" value="C:preribosome, large subunit precursor"/>
    <property type="evidence" value="ECO:0007669"/>
    <property type="project" value="TreeGrafter"/>
</dbReference>
<dbReference type="GO" id="GO:0042273">
    <property type="term" value="P:ribosomal large subunit biogenesis"/>
    <property type="evidence" value="ECO:0007669"/>
    <property type="project" value="TreeGrafter"/>
</dbReference>
<feature type="domain" description="C2H2-type" evidence="10">
    <location>
        <begin position="25"/>
        <end position="47"/>
    </location>
</feature>
<keyword evidence="6" id="KW-0863">Zinc-finger</keyword>
<dbReference type="Proteomes" id="UP000078561">
    <property type="component" value="Unassembled WGS sequence"/>
</dbReference>
<dbReference type="InterPro" id="IPR022755">
    <property type="entry name" value="Znf_C2H2_jaz"/>
</dbReference>
<dbReference type="PANTHER" id="PTHR13182">
    <property type="entry name" value="ZINC FINGER PROTEIN 622"/>
    <property type="match status" value="1"/>
</dbReference>
<organism evidence="11">
    <name type="scientific">Absidia glauca</name>
    <name type="common">Pin mould</name>
    <dbReference type="NCBI Taxonomy" id="4829"/>
    <lineage>
        <taxon>Eukaryota</taxon>
        <taxon>Fungi</taxon>
        <taxon>Fungi incertae sedis</taxon>
        <taxon>Mucoromycota</taxon>
        <taxon>Mucoromycotina</taxon>
        <taxon>Mucoromycetes</taxon>
        <taxon>Mucorales</taxon>
        <taxon>Cunninghamellaceae</taxon>
        <taxon>Absidia</taxon>
    </lineage>
</organism>
<dbReference type="InterPro" id="IPR036236">
    <property type="entry name" value="Znf_C2H2_sf"/>
</dbReference>
<dbReference type="PANTHER" id="PTHR13182:SF8">
    <property type="entry name" value="CYTOPLASMIC 60S SUBUNIT BIOGENESIS FACTOR ZNF622"/>
    <property type="match status" value="1"/>
</dbReference>
<evidence type="ECO:0000256" key="8">
    <source>
        <dbReference type="ARBA" id="ARBA00034126"/>
    </source>
</evidence>
<protein>
    <recommendedName>
        <fullName evidence="10">C2H2-type domain-containing protein</fullName>
    </recommendedName>
</protein>
<dbReference type="SMART" id="SM00355">
    <property type="entry name" value="ZnF_C2H2"/>
    <property type="match status" value="4"/>
</dbReference>
<dbReference type="STRING" id="4829.A0A168L548"/>
<proteinExistence type="inferred from homology"/>
<dbReference type="InterPro" id="IPR003604">
    <property type="entry name" value="Matrin/U1-like-C_Znf_C2H2"/>
</dbReference>
<keyword evidence="4" id="KW-0479">Metal-binding</keyword>
<dbReference type="PROSITE" id="PS00028">
    <property type="entry name" value="ZINC_FINGER_C2H2_1"/>
    <property type="match status" value="2"/>
</dbReference>
<sequence length="418" mass="47853">MSIAQVLSGGIHEAQPTPINALFTCMACQVAFPTSERQRSHYRTDWHKYNLKRKVAELTPVSAEQFAQKVLAQQALGREEAEKANVVYECGVCRRSYLNENSFTNHLNSKKHKELEFKAPPGTQETTHSNSDKKKQQGHRQQLFSDDDDELEHTMHMEDGSVDGSTANDESDRALVCCLFCHHTTDHFDSNLQHMVQQHGFFLPDVEYLVNAPGLISYLFEKVVQDHICLYCNDKKWRSAEAVRAHMTDKGHCKMAYDDTEDPEALLQFYDFGPIDMDALMDSHDNDQEDMVLLNGNTERLLDNGTRIGQRQKLRYFKQRLRRATAPDTKQPLSIQDKEDAANQLIRQAESEGTPLNRKQRRQLLTDGSALHGVDNPQAFLATQQAQKQFTRKSDFQQQTAIKNNRNTTSRMRIQVPV</sequence>
<dbReference type="OMA" id="WTQTQQQ"/>
<keyword evidence="5" id="KW-0677">Repeat</keyword>
<evidence type="ECO:0000313" key="12">
    <source>
        <dbReference type="Proteomes" id="UP000078561"/>
    </source>
</evidence>
<dbReference type="InterPro" id="IPR041661">
    <property type="entry name" value="ZN622/Rei1/Reh1_Znf-C2H2"/>
</dbReference>
<evidence type="ECO:0000256" key="6">
    <source>
        <dbReference type="ARBA" id="ARBA00022771"/>
    </source>
</evidence>
<dbReference type="InterPro" id="IPR013087">
    <property type="entry name" value="Znf_C2H2_type"/>
</dbReference>
<evidence type="ECO:0000256" key="5">
    <source>
        <dbReference type="ARBA" id="ARBA00022737"/>
    </source>
</evidence>
<dbReference type="AlphaFoldDB" id="A0A168L548"/>
<feature type="domain" description="C2H2-type" evidence="10">
    <location>
        <begin position="90"/>
        <end position="112"/>
    </location>
</feature>
<dbReference type="EMBL" id="LT550653">
    <property type="protein sequence ID" value="SAL96086.1"/>
    <property type="molecule type" value="Genomic_DNA"/>
</dbReference>
<dbReference type="SUPFAM" id="SSF57667">
    <property type="entry name" value="beta-beta-alpha zinc fingers"/>
    <property type="match status" value="2"/>
</dbReference>
<dbReference type="InParanoid" id="A0A168L548"/>
<evidence type="ECO:0000256" key="9">
    <source>
        <dbReference type="SAM" id="MobiDB-lite"/>
    </source>
</evidence>
<evidence type="ECO:0000256" key="2">
    <source>
        <dbReference type="ARBA" id="ARBA00022490"/>
    </source>
</evidence>
<gene>
    <name evidence="11" type="primary">ABSGL_01454.1 scaffold 1580</name>
</gene>
<evidence type="ECO:0000256" key="4">
    <source>
        <dbReference type="ARBA" id="ARBA00022723"/>
    </source>
</evidence>
<dbReference type="Pfam" id="PF12756">
    <property type="entry name" value="zf-C2H2_2"/>
    <property type="match status" value="1"/>
</dbReference>
<dbReference type="OrthoDB" id="19329at2759"/>